<dbReference type="InterPro" id="IPR011008">
    <property type="entry name" value="Dimeric_a/b-barrel"/>
</dbReference>
<keyword evidence="1" id="KW-0349">Heme</keyword>
<name>A0A348B2C6_9CREN</name>
<keyword evidence="2" id="KW-0479">Metal-binding</keyword>
<evidence type="ECO:0000256" key="2">
    <source>
        <dbReference type="ARBA" id="ARBA00022723"/>
    </source>
</evidence>
<dbReference type="GO" id="GO:0020037">
    <property type="term" value="F:heme binding"/>
    <property type="evidence" value="ECO:0007669"/>
    <property type="project" value="InterPro"/>
</dbReference>
<gene>
    <name evidence="5" type="ORF">GCM10007116_05040</name>
    <name evidence="4" type="ORF">HS1genome_0717</name>
</gene>
<sequence>MTTENNLRYIFMFIDALRLRPTWWEEDPERRKERLWKLRENLQNLRKEFLLLRTYSSLRWDTDLIVWGAHTSTEPFHGLRASLRSSLGIHGEEQFSTISIYETSPYKEGGGDLSRYLAGEESRYFVAYPMKKAVDWYLLPFEERREVMKEHMDVAKGHPEVKGIRAYTTYSFGLGDQEFVVIYEMNSLPSWSHVVEKLREVKARKWITKEEPLLVGEKTDFSHFLR</sequence>
<reference evidence="5" key="4">
    <citation type="submission" date="2020-09" db="EMBL/GenBank/DDBJ databases">
        <authorList>
            <person name="Sun Q."/>
            <person name="Ohkuma M."/>
        </authorList>
    </citation>
    <scope>NUCLEOTIDE SEQUENCE</scope>
    <source>
        <strain evidence="5">JCM 31740</strain>
    </source>
</reference>
<keyword evidence="6" id="KW-1185">Reference proteome</keyword>
<dbReference type="KEGG" id="sacd:HS1genome_0717"/>
<protein>
    <submittedName>
        <fullName evidence="4">Chlorite dismutase</fullName>
    </submittedName>
</protein>
<dbReference type="GeneID" id="38666219"/>
<dbReference type="RefSeq" id="WP_126449660.1">
    <property type="nucleotide sequence ID" value="NZ_AP018553.1"/>
</dbReference>
<dbReference type="GO" id="GO:0016491">
    <property type="term" value="F:oxidoreductase activity"/>
    <property type="evidence" value="ECO:0007669"/>
    <property type="project" value="InterPro"/>
</dbReference>
<evidence type="ECO:0000256" key="3">
    <source>
        <dbReference type="ARBA" id="ARBA00023004"/>
    </source>
</evidence>
<keyword evidence="3" id="KW-0408">Iron</keyword>
<dbReference type="SUPFAM" id="SSF54909">
    <property type="entry name" value="Dimeric alpha+beta barrel"/>
    <property type="match status" value="1"/>
</dbReference>
<dbReference type="Proteomes" id="UP000276741">
    <property type="component" value="Chromosome"/>
</dbReference>
<evidence type="ECO:0000313" key="6">
    <source>
        <dbReference type="Proteomes" id="UP000276741"/>
    </source>
</evidence>
<dbReference type="EMBL" id="BMQS01000004">
    <property type="protein sequence ID" value="GGT90242.1"/>
    <property type="molecule type" value="Genomic_DNA"/>
</dbReference>
<dbReference type="EMBL" id="AP018553">
    <property type="protein sequence ID" value="BBD72328.1"/>
    <property type="molecule type" value="Genomic_DNA"/>
</dbReference>
<proteinExistence type="predicted"/>
<reference evidence="6" key="2">
    <citation type="submission" date="2018-04" db="EMBL/GenBank/DDBJ databases">
        <title>Complete genome sequence of Sulfodiicoccus acidiphilus strain HS-1.</title>
        <authorList>
            <person name="Sakai H.D."/>
            <person name="Kurosawa N."/>
        </authorList>
    </citation>
    <scope>NUCLEOTIDE SEQUENCE [LARGE SCALE GENOMIC DNA]</scope>
    <source>
        <strain evidence="6">HS-1</strain>
    </source>
</reference>
<reference evidence="5" key="1">
    <citation type="journal article" date="2014" name="Int. J. Syst. Evol. Microbiol.">
        <title>Complete genome sequence of Corynebacterium casei LMG S-19264T (=DSM 44701T), isolated from a smear-ripened cheese.</title>
        <authorList>
            <consortium name="US DOE Joint Genome Institute (JGI-PGF)"/>
            <person name="Walter F."/>
            <person name="Albersmeier A."/>
            <person name="Kalinowski J."/>
            <person name="Ruckert C."/>
        </authorList>
    </citation>
    <scope>NUCLEOTIDE SEQUENCE</scope>
    <source>
        <strain evidence="5">JCM 31740</strain>
    </source>
</reference>
<dbReference type="AlphaFoldDB" id="A0A348B2C6"/>
<dbReference type="Proteomes" id="UP000616143">
    <property type="component" value="Unassembled WGS sequence"/>
</dbReference>
<evidence type="ECO:0000313" key="5">
    <source>
        <dbReference type="EMBL" id="GGT90242.1"/>
    </source>
</evidence>
<dbReference type="Pfam" id="PF06778">
    <property type="entry name" value="Chlor_dismutase"/>
    <property type="match status" value="1"/>
</dbReference>
<evidence type="ECO:0000313" key="4">
    <source>
        <dbReference type="EMBL" id="BBD72328.1"/>
    </source>
</evidence>
<dbReference type="PANTHER" id="PTHR36843">
    <property type="entry name" value="HEME-DEPENDENT PEROXIDASE YWFI-RELATED"/>
    <property type="match status" value="1"/>
</dbReference>
<dbReference type="OrthoDB" id="8690at2157"/>
<accession>A0A348B2C6</accession>
<reference evidence="4" key="3">
    <citation type="journal article" date="2019" name="BMC Res. Notes">
        <title>Complete genome sequence of the Sulfodiicoccus acidiphilus strain HS-1T, the first crenarchaeon that lacks polB3, isolated from an acidic hot spring in Ohwaku-dani, Hakone, Japan.</title>
        <authorList>
            <person name="Sakai H.D."/>
            <person name="Kurosawa N."/>
        </authorList>
    </citation>
    <scope>NUCLEOTIDE SEQUENCE</scope>
    <source>
        <strain evidence="4">HS-1</strain>
    </source>
</reference>
<evidence type="ECO:0000256" key="1">
    <source>
        <dbReference type="ARBA" id="ARBA00022617"/>
    </source>
</evidence>
<dbReference type="InterPro" id="IPR010644">
    <property type="entry name" value="ChdC/CLD"/>
</dbReference>
<dbReference type="PANTHER" id="PTHR36843:SF1">
    <property type="entry name" value="COPROHEME DECARBOXYLASE"/>
    <property type="match status" value="1"/>
</dbReference>
<organism evidence="4 6">
    <name type="scientific">Sulfodiicoccus acidiphilus</name>
    <dbReference type="NCBI Taxonomy" id="1670455"/>
    <lineage>
        <taxon>Archaea</taxon>
        <taxon>Thermoproteota</taxon>
        <taxon>Thermoprotei</taxon>
        <taxon>Sulfolobales</taxon>
        <taxon>Sulfolobaceae</taxon>
        <taxon>Sulfodiicoccus</taxon>
    </lineage>
</organism>
<dbReference type="Gene3D" id="3.30.70.1030">
    <property type="entry name" value="Apc35880, domain 1"/>
    <property type="match status" value="1"/>
</dbReference>
<dbReference type="GO" id="GO:0046872">
    <property type="term" value="F:metal ion binding"/>
    <property type="evidence" value="ECO:0007669"/>
    <property type="project" value="UniProtKB-KW"/>
</dbReference>